<comment type="caution">
    <text evidence="10">The sequence shown here is derived from an EMBL/GenBank/DDBJ whole genome shotgun (WGS) entry which is preliminary data.</text>
</comment>
<dbReference type="SUPFAM" id="SSF117143">
    <property type="entry name" value="Flagellar hook protein flgE"/>
    <property type="match status" value="1"/>
</dbReference>
<feature type="domain" description="Flagellar basal-body/hook protein C-terminal" evidence="8">
    <location>
        <begin position="202"/>
        <end position="246"/>
    </location>
</feature>
<dbReference type="InterPro" id="IPR053967">
    <property type="entry name" value="LlgE_F_G-like_D1"/>
</dbReference>
<evidence type="ECO:0000313" key="11">
    <source>
        <dbReference type="Proteomes" id="UP000709466"/>
    </source>
</evidence>
<dbReference type="Proteomes" id="UP000709466">
    <property type="component" value="Unassembled WGS sequence"/>
</dbReference>
<gene>
    <name evidence="10" type="ORF">HCZ30_00250</name>
</gene>
<dbReference type="InterPro" id="IPR020013">
    <property type="entry name" value="Flagellar_FlgE/F/G"/>
</dbReference>
<name>A0ABX0VSJ5_9RHOB</name>
<evidence type="ECO:0000259" key="8">
    <source>
        <dbReference type="Pfam" id="PF06429"/>
    </source>
</evidence>
<dbReference type="InterPro" id="IPR010930">
    <property type="entry name" value="Flg_bb/hook_C_dom"/>
</dbReference>
<evidence type="ECO:0000259" key="7">
    <source>
        <dbReference type="Pfam" id="PF00460"/>
    </source>
</evidence>
<dbReference type="InterPro" id="IPR001444">
    <property type="entry name" value="Flag_bb_rod_N"/>
</dbReference>
<feature type="domain" description="Flagellar hook protein FlgE/F/G-like D1" evidence="9">
    <location>
        <begin position="84"/>
        <end position="148"/>
    </location>
</feature>
<evidence type="ECO:0000256" key="1">
    <source>
        <dbReference type="ARBA" id="ARBA00004117"/>
    </source>
</evidence>
<comment type="similarity">
    <text evidence="2 6">Belongs to the flagella basal body rod proteins family.</text>
</comment>
<dbReference type="Pfam" id="PF22692">
    <property type="entry name" value="LlgE_F_G_D1"/>
    <property type="match status" value="1"/>
</dbReference>
<feature type="domain" description="Flagellar basal body rod protein N-terminal" evidence="7">
    <location>
        <begin position="19"/>
        <end position="35"/>
    </location>
</feature>
<proteinExistence type="inferred from homology"/>
<evidence type="ECO:0000256" key="2">
    <source>
        <dbReference type="ARBA" id="ARBA00009677"/>
    </source>
</evidence>
<keyword evidence="3 6" id="KW-0975">Bacterial flagellum</keyword>
<dbReference type="RefSeq" id="WP_167635755.1">
    <property type="nucleotide sequence ID" value="NZ_JAATOP010000001.1"/>
</dbReference>
<sequence length="252" mass="27459">MDRMVHTLANSMQSVKDMQAITAQNLANMNVPGYRRDLSIQDHSVVVDGYDSFNVRYFQSTTQHGAFLEDVGNLEQTGDPFDIAISEDGYFYVKEGNGEPGLTRRGDLRTDGVGQLVNGANELILDQAMNPIVLPPYRNMQITEAGELLIEPVDAPQGQTQLVALIATVSPDPNQVLVKGLDGLIRPLDGQMPVANQGASIRQGVIESSNVNATEELIALIDQQRGFEMNTKMIETAKTLDEAGATLMRAPE</sequence>
<organism evidence="10 11">
    <name type="scientific">Marivivens donghaensis</name>
    <dbReference type="NCBI Taxonomy" id="1699413"/>
    <lineage>
        <taxon>Bacteria</taxon>
        <taxon>Pseudomonadati</taxon>
        <taxon>Pseudomonadota</taxon>
        <taxon>Alphaproteobacteria</taxon>
        <taxon>Rhodobacterales</taxon>
        <taxon>Paracoccaceae</taxon>
        <taxon>Marivivens group</taxon>
        <taxon>Marivivens</taxon>
    </lineage>
</organism>
<keyword evidence="11" id="KW-1185">Reference proteome</keyword>
<dbReference type="Pfam" id="PF00460">
    <property type="entry name" value="Flg_bb_rod"/>
    <property type="match status" value="1"/>
</dbReference>
<reference evidence="10 11" key="1">
    <citation type="submission" date="2020-03" db="EMBL/GenBank/DDBJ databases">
        <title>Bacterial isolates of synthetic phycosphere.</title>
        <authorList>
            <person name="Fu H."/>
            <person name="Moran M.A."/>
        </authorList>
    </citation>
    <scope>NUCLEOTIDE SEQUENCE [LARGE SCALE GENOMIC DNA]</scope>
    <source>
        <strain evidence="10 11">HF1</strain>
    </source>
</reference>
<comment type="subunit">
    <text evidence="4 6">The basal body constitutes a major portion of the flagellar organelle and consists of five rings (E,L,P,S, and M) mounted on a central rod. The rod consists of about 26 subunits of FlgG in the distal portion, and FlgB, FlgC and FlgF are thought to build up the proximal portion of the rod with about 6 subunits each.</text>
</comment>
<keyword evidence="10" id="KW-0966">Cell projection</keyword>
<dbReference type="Pfam" id="PF06429">
    <property type="entry name" value="Flg_bbr_C"/>
    <property type="match status" value="1"/>
</dbReference>
<dbReference type="PANTHER" id="PTHR30435">
    <property type="entry name" value="FLAGELLAR PROTEIN"/>
    <property type="match status" value="1"/>
</dbReference>
<comment type="subcellular location">
    <subcellularLocation>
        <location evidence="1 6">Bacterial flagellum basal body</location>
    </subcellularLocation>
</comment>
<evidence type="ECO:0000256" key="4">
    <source>
        <dbReference type="ARBA" id="ARBA00038560"/>
    </source>
</evidence>
<dbReference type="NCBIfam" id="TIGR03506">
    <property type="entry name" value="FlgEFG_subfam"/>
    <property type="match status" value="1"/>
</dbReference>
<evidence type="ECO:0000313" key="10">
    <source>
        <dbReference type="EMBL" id="NIY70859.1"/>
    </source>
</evidence>
<dbReference type="EMBL" id="JAATOP010000001">
    <property type="protein sequence ID" value="NIY70859.1"/>
    <property type="molecule type" value="Genomic_DNA"/>
</dbReference>
<evidence type="ECO:0000259" key="9">
    <source>
        <dbReference type="Pfam" id="PF22692"/>
    </source>
</evidence>
<keyword evidence="10" id="KW-0282">Flagellum</keyword>
<evidence type="ECO:0000256" key="5">
    <source>
        <dbReference type="ARBA" id="ARBA00040228"/>
    </source>
</evidence>
<protein>
    <recommendedName>
        <fullName evidence="5 6">Flagellar basal-body rod protein FlgF</fullName>
    </recommendedName>
</protein>
<dbReference type="InterPro" id="IPR037925">
    <property type="entry name" value="FlgE/F/G-like"/>
</dbReference>
<evidence type="ECO:0000256" key="3">
    <source>
        <dbReference type="ARBA" id="ARBA00023143"/>
    </source>
</evidence>
<dbReference type="PANTHER" id="PTHR30435:SF18">
    <property type="entry name" value="FLAGELLAR BASAL-BODY ROD PROTEIN FLGF"/>
    <property type="match status" value="1"/>
</dbReference>
<evidence type="ECO:0000256" key="6">
    <source>
        <dbReference type="RuleBase" id="RU362116"/>
    </source>
</evidence>
<accession>A0ABX0VSJ5</accession>
<keyword evidence="10" id="KW-0969">Cilium</keyword>